<dbReference type="InterPro" id="IPR050256">
    <property type="entry name" value="Glycosyltransferase_2"/>
</dbReference>
<sequence length="222" mass="24207">DNEFDIMTIIDGDGQHDADEIHSVMKPVVDEKVDISIGSRFINGNGHNVPSYRKFGIDVLTRFTNAGATEDHHKVTDGQSGFRAYSKNAINKLNPKDNKMGASAEILLQGRKRNLLFKEVPISCSYDGECSTEKPGRHGVGVILSIIKYMEVEHSLLFFGLPGLILTVLGLLSGLNTYSIYENTGNLPFGPSLITVGLLILGVLLGMTGLILHAVINASRRR</sequence>
<dbReference type="AlphaFoldDB" id="X1CV66"/>
<dbReference type="PANTHER" id="PTHR48090">
    <property type="entry name" value="UNDECAPRENYL-PHOSPHATE 4-DEOXY-4-FORMAMIDO-L-ARABINOSE TRANSFERASE-RELATED"/>
    <property type="match status" value="1"/>
</dbReference>
<dbReference type="PANTHER" id="PTHR48090:SF7">
    <property type="entry name" value="RFBJ PROTEIN"/>
    <property type="match status" value="1"/>
</dbReference>
<organism evidence="2">
    <name type="scientific">marine sediment metagenome</name>
    <dbReference type="NCBI Taxonomy" id="412755"/>
    <lineage>
        <taxon>unclassified sequences</taxon>
        <taxon>metagenomes</taxon>
        <taxon>ecological metagenomes</taxon>
    </lineage>
</organism>
<dbReference type="SUPFAM" id="SSF53448">
    <property type="entry name" value="Nucleotide-diphospho-sugar transferases"/>
    <property type="match status" value="1"/>
</dbReference>
<proteinExistence type="predicted"/>
<feature type="transmembrane region" description="Helical" evidence="1">
    <location>
        <begin position="193"/>
        <end position="216"/>
    </location>
</feature>
<protein>
    <recommendedName>
        <fullName evidence="3">Glycosyltransferase 2-like domain-containing protein</fullName>
    </recommendedName>
</protein>
<dbReference type="EMBL" id="BART01020089">
    <property type="protein sequence ID" value="GAG99958.1"/>
    <property type="molecule type" value="Genomic_DNA"/>
</dbReference>
<evidence type="ECO:0000256" key="1">
    <source>
        <dbReference type="SAM" id="Phobius"/>
    </source>
</evidence>
<accession>X1CV66</accession>
<keyword evidence="1" id="KW-0472">Membrane</keyword>
<keyword evidence="1" id="KW-0812">Transmembrane</keyword>
<keyword evidence="1" id="KW-1133">Transmembrane helix</keyword>
<reference evidence="2" key="1">
    <citation type="journal article" date="2014" name="Front. Microbiol.">
        <title>High frequency of phylogenetically diverse reductive dehalogenase-homologous genes in deep subseafloor sedimentary metagenomes.</title>
        <authorList>
            <person name="Kawai M."/>
            <person name="Futagami T."/>
            <person name="Toyoda A."/>
            <person name="Takaki Y."/>
            <person name="Nishi S."/>
            <person name="Hori S."/>
            <person name="Arai W."/>
            <person name="Tsubouchi T."/>
            <person name="Morono Y."/>
            <person name="Uchiyama I."/>
            <person name="Ito T."/>
            <person name="Fujiyama A."/>
            <person name="Inagaki F."/>
            <person name="Takami H."/>
        </authorList>
    </citation>
    <scope>NUCLEOTIDE SEQUENCE</scope>
    <source>
        <strain evidence="2">Expedition CK06-06</strain>
    </source>
</reference>
<gene>
    <name evidence="2" type="ORF">S01H4_37403</name>
</gene>
<name>X1CV66_9ZZZZ</name>
<feature type="non-terminal residue" evidence="2">
    <location>
        <position position="1"/>
    </location>
</feature>
<dbReference type="Gene3D" id="3.90.550.10">
    <property type="entry name" value="Spore Coat Polysaccharide Biosynthesis Protein SpsA, Chain A"/>
    <property type="match status" value="1"/>
</dbReference>
<evidence type="ECO:0008006" key="3">
    <source>
        <dbReference type="Google" id="ProtNLM"/>
    </source>
</evidence>
<comment type="caution">
    <text evidence="2">The sequence shown here is derived from an EMBL/GenBank/DDBJ whole genome shotgun (WGS) entry which is preliminary data.</text>
</comment>
<feature type="transmembrane region" description="Helical" evidence="1">
    <location>
        <begin position="156"/>
        <end position="181"/>
    </location>
</feature>
<dbReference type="InterPro" id="IPR029044">
    <property type="entry name" value="Nucleotide-diphossugar_trans"/>
</dbReference>
<evidence type="ECO:0000313" key="2">
    <source>
        <dbReference type="EMBL" id="GAG99958.1"/>
    </source>
</evidence>